<dbReference type="RefSeq" id="WP_114309443.1">
    <property type="nucleotide sequence ID" value="NZ_QPJO01000002.1"/>
</dbReference>
<dbReference type="EMBL" id="QPJO01000002">
    <property type="protein sequence ID" value="RCW92601.1"/>
    <property type="molecule type" value="Genomic_DNA"/>
</dbReference>
<sequence length="151" mass="18177">MKTSLLVIFTVLLGLNVEAQRSRNRNMNNIPQSNREPTEQEIAKREREMEERKEEYIDNFLTTLEADDFQKHIIKQNILSFFDEKMAIFKTQYEHSLDRKEAIKNLEDTHFVELEELISEPDMVKIKEMIKGEFDEKDVKKKKKRERKNQN</sequence>
<feature type="region of interest" description="Disordered" evidence="1">
    <location>
        <begin position="24"/>
        <end position="50"/>
    </location>
</feature>
<feature type="compositionally biased region" description="Basic and acidic residues" evidence="1">
    <location>
        <begin position="36"/>
        <end position="50"/>
    </location>
</feature>
<evidence type="ECO:0000313" key="3">
    <source>
        <dbReference type="Proteomes" id="UP000253436"/>
    </source>
</evidence>
<dbReference type="OrthoDB" id="1135024at2"/>
<evidence type="ECO:0000256" key="1">
    <source>
        <dbReference type="SAM" id="MobiDB-lite"/>
    </source>
</evidence>
<name>A0A368ZGG2_9FLAO</name>
<evidence type="ECO:0000313" key="2">
    <source>
        <dbReference type="EMBL" id="RCW92601.1"/>
    </source>
</evidence>
<dbReference type="AlphaFoldDB" id="A0A368ZGG2"/>
<keyword evidence="3" id="KW-1185">Reference proteome</keyword>
<dbReference type="Proteomes" id="UP000253436">
    <property type="component" value="Unassembled WGS sequence"/>
</dbReference>
<feature type="compositionally biased region" description="Polar residues" evidence="1">
    <location>
        <begin position="25"/>
        <end position="35"/>
    </location>
</feature>
<reference evidence="2 3" key="1">
    <citation type="submission" date="2018-07" db="EMBL/GenBank/DDBJ databases">
        <title>Genomic Encyclopedia of Type Strains, Phase III (KMG-III): the genomes of soil and plant-associated and newly described type strains.</title>
        <authorList>
            <person name="Whitman W."/>
        </authorList>
    </citation>
    <scope>NUCLEOTIDE SEQUENCE [LARGE SCALE GENOMIC DNA]</scope>
    <source>
        <strain evidence="2 3">CECT 7958</strain>
    </source>
</reference>
<protein>
    <submittedName>
        <fullName evidence="2">Uncharacterized protein</fullName>
    </submittedName>
</protein>
<proteinExistence type="predicted"/>
<accession>A0A368ZGG2</accession>
<organism evidence="2 3">
    <name type="scientific">Winogradskyella arenosi</name>
    <dbReference type="NCBI Taxonomy" id="533325"/>
    <lineage>
        <taxon>Bacteria</taxon>
        <taxon>Pseudomonadati</taxon>
        <taxon>Bacteroidota</taxon>
        <taxon>Flavobacteriia</taxon>
        <taxon>Flavobacteriales</taxon>
        <taxon>Flavobacteriaceae</taxon>
        <taxon>Winogradskyella</taxon>
    </lineage>
</organism>
<gene>
    <name evidence="2" type="ORF">DFQ08_102633</name>
</gene>
<comment type="caution">
    <text evidence="2">The sequence shown here is derived from an EMBL/GenBank/DDBJ whole genome shotgun (WGS) entry which is preliminary data.</text>
</comment>